<name>A0A388LN98_CHABU</name>
<protein>
    <submittedName>
        <fullName evidence="1">Uncharacterized protein</fullName>
    </submittedName>
</protein>
<evidence type="ECO:0000313" key="1">
    <source>
        <dbReference type="EMBL" id="GBG83788.1"/>
    </source>
</evidence>
<dbReference type="Proteomes" id="UP000265515">
    <property type="component" value="Unassembled WGS sequence"/>
</dbReference>
<dbReference type="AlphaFoldDB" id="A0A388LN98"/>
<proteinExistence type="predicted"/>
<dbReference type="EMBL" id="BFEA01000451">
    <property type="protein sequence ID" value="GBG83788.1"/>
    <property type="molecule type" value="Genomic_DNA"/>
</dbReference>
<gene>
    <name evidence="1" type="ORF">CBR_g37588</name>
</gene>
<reference evidence="1 2" key="1">
    <citation type="journal article" date="2018" name="Cell">
        <title>The Chara Genome: Secondary Complexity and Implications for Plant Terrestrialization.</title>
        <authorList>
            <person name="Nishiyama T."/>
            <person name="Sakayama H."/>
            <person name="Vries J.D."/>
            <person name="Buschmann H."/>
            <person name="Saint-Marcoux D."/>
            <person name="Ullrich K.K."/>
            <person name="Haas F.B."/>
            <person name="Vanderstraeten L."/>
            <person name="Becker D."/>
            <person name="Lang D."/>
            <person name="Vosolsobe S."/>
            <person name="Rombauts S."/>
            <person name="Wilhelmsson P.K.I."/>
            <person name="Janitza P."/>
            <person name="Kern R."/>
            <person name="Heyl A."/>
            <person name="Rumpler F."/>
            <person name="Villalobos L.I.A.C."/>
            <person name="Clay J.M."/>
            <person name="Skokan R."/>
            <person name="Toyoda A."/>
            <person name="Suzuki Y."/>
            <person name="Kagoshima H."/>
            <person name="Schijlen E."/>
            <person name="Tajeshwar N."/>
            <person name="Catarino B."/>
            <person name="Hetherington A.J."/>
            <person name="Saltykova A."/>
            <person name="Bonnot C."/>
            <person name="Breuninger H."/>
            <person name="Symeonidi A."/>
            <person name="Radhakrishnan G.V."/>
            <person name="Van Nieuwerburgh F."/>
            <person name="Deforce D."/>
            <person name="Chang C."/>
            <person name="Karol K.G."/>
            <person name="Hedrich R."/>
            <person name="Ulvskov P."/>
            <person name="Glockner G."/>
            <person name="Delwiche C.F."/>
            <person name="Petrasek J."/>
            <person name="Van de Peer Y."/>
            <person name="Friml J."/>
            <person name="Beilby M."/>
            <person name="Dolan L."/>
            <person name="Kohara Y."/>
            <person name="Sugano S."/>
            <person name="Fujiyama A."/>
            <person name="Delaux P.-M."/>
            <person name="Quint M."/>
            <person name="TheiBen G."/>
            <person name="Hagemann M."/>
            <person name="Harholt J."/>
            <person name="Dunand C."/>
            <person name="Zachgo S."/>
            <person name="Langdale J."/>
            <person name="Maumus F."/>
            <person name="Straeten D.V.D."/>
            <person name="Gould S.B."/>
            <person name="Rensing S.A."/>
        </authorList>
    </citation>
    <scope>NUCLEOTIDE SEQUENCE [LARGE SCALE GENOMIC DNA]</scope>
    <source>
        <strain evidence="1 2">S276</strain>
    </source>
</reference>
<organism evidence="1 2">
    <name type="scientific">Chara braunii</name>
    <name type="common">Braun's stonewort</name>
    <dbReference type="NCBI Taxonomy" id="69332"/>
    <lineage>
        <taxon>Eukaryota</taxon>
        <taxon>Viridiplantae</taxon>
        <taxon>Streptophyta</taxon>
        <taxon>Charophyceae</taxon>
        <taxon>Charales</taxon>
        <taxon>Characeae</taxon>
        <taxon>Chara</taxon>
    </lineage>
</organism>
<accession>A0A388LN98</accession>
<sequence>MPTDAMEEHTETKGDTAAAVATDAMEEHIETKGDTAAAVATDAMEEHTETKGDKAVADRVAPVESIVEATKADEEEIANRKWAAKVTNGMEGVTKAGEDAGATDTDNEEEVVIGVTGVGNEEGVIIENHILTLISWPLLSILMRELYGDNPTLHPPHDSNYTPHGGFNVSVLETALIRRRLDVQHFPSGGDLDHCSHDCAYILHAPDHYTALVHASSSWELWNGAAMVQTITAICDLVRN</sequence>
<evidence type="ECO:0000313" key="2">
    <source>
        <dbReference type="Proteomes" id="UP000265515"/>
    </source>
</evidence>
<comment type="caution">
    <text evidence="1">The sequence shown here is derived from an EMBL/GenBank/DDBJ whole genome shotgun (WGS) entry which is preliminary data.</text>
</comment>
<dbReference type="Gramene" id="GBG83788">
    <property type="protein sequence ID" value="GBG83788"/>
    <property type="gene ID" value="CBR_g37588"/>
</dbReference>
<keyword evidence="2" id="KW-1185">Reference proteome</keyword>